<feature type="compositionally biased region" description="Basic and acidic residues" evidence="6">
    <location>
        <begin position="472"/>
        <end position="495"/>
    </location>
</feature>
<dbReference type="OMA" id="MGESIVD"/>
<feature type="region of interest" description="Disordered" evidence="6">
    <location>
        <begin position="150"/>
        <end position="176"/>
    </location>
</feature>
<evidence type="ECO:0000313" key="9">
    <source>
        <dbReference type="RefSeq" id="XP_010272109.1"/>
    </source>
</evidence>
<dbReference type="PANTHER" id="PTHR47286:SF2">
    <property type="entry name" value="F3I6.9 PROTEIN"/>
    <property type="match status" value="1"/>
</dbReference>
<keyword evidence="8" id="KW-1185">Reference proteome</keyword>
<accession>A0A1U8B783</accession>
<feature type="region of interest" description="Disordered" evidence="6">
    <location>
        <begin position="455"/>
        <end position="559"/>
    </location>
</feature>
<feature type="region of interest" description="Disordered" evidence="6">
    <location>
        <begin position="203"/>
        <end position="363"/>
    </location>
</feature>
<feature type="compositionally biased region" description="Basic and acidic residues" evidence="6">
    <location>
        <begin position="203"/>
        <end position="228"/>
    </location>
</feature>
<dbReference type="GO" id="GO:0005874">
    <property type="term" value="C:microtubule"/>
    <property type="evidence" value="ECO:0007669"/>
    <property type="project" value="UniProtKB-KW"/>
</dbReference>
<dbReference type="OrthoDB" id="621651at2759"/>
<feature type="compositionally biased region" description="Polar residues" evidence="6">
    <location>
        <begin position="324"/>
        <end position="362"/>
    </location>
</feature>
<sequence length="559" mass="62102">MNYMVESTMDALEGENGMEKPTSSKSVLEVSVSFGRFENDSLSWERWSSFSPNKYLEEVEKCSTPGSVAQKKAYFEAHYKKIAARRAQLLEEEKQMEADKLRLHEASNGDLVGNVHGHNAEFDPSNFERTTEATELESNSTSVSCITNIEEPNENNTVSGECQEPSDEEAIMDEPNKVARVPESNKDATVEVACQISLVEGMEELKTSESPKSNKREMVDLVKEDNRSPEFQSPMEVPQQPGNEKSNIQDKKVEDAKLKPPKESLKGTPVIKHKNLVRERKKPATPIQISPQISTPRVSKSASATTVTSASRTSARKASRSSLPKKQNPSTVESKRSTPTLHLSLSLEPTNSDSATHATTRRSFIMEKMGDKEIVKKAFKTFQNSLSQQRTSSEARPLAPQQVLVKGTERNMSASMNLRKEKQSTRKGVEKGRYQTDQVGPRQNFASAGALRAAGVSQTSAKSVPSSSFGLRSDERAEKQKEKLEEKSNAKEVETMRLGSKTKVKKEAEIKKLRQSLNFKATPMPDSYRTQGMSKTRIDKGSQNHKIRHGPESTGDTIS</sequence>
<feature type="compositionally biased region" description="Polar residues" evidence="6">
    <location>
        <begin position="287"/>
        <end position="296"/>
    </location>
</feature>
<feature type="region of interest" description="Disordered" evidence="6">
    <location>
        <begin position="1"/>
        <end position="24"/>
    </location>
</feature>
<dbReference type="GeneID" id="104607990"/>
<evidence type="ECO:0000259" key="7">
    <source>
        <dbReference type="Pfam" id="PF06886"/>
    </source>
</evidence>
<dbReference type="AlphaFoldDB" id="A0A1U8B783"/>
<organism evidence="8 9">
    <name type="scientific">Nelumbo nucifera</name>
    <name type="common">Sacred lotus</name>
    <dbReference type="NCBI Taxonomy" id="4432"/>
    <lineage>
        <taxon>Eukaryota</taxon>
        <taxon>Viridiplantae</taxon>
        <taxon>Streptophyta</taxon>
        <taxon>Embryophyta</taxon>
        <taxon>Tracheophyta</taxon>
        <taxon>Spermatophyta</taxon>
        <taxon>Magnoliopsida</taxon>
        <taxon>Proteales</taxon>
        <taxon>Nelumbonaceae</taxon>
        <taxon>Nelumbo</taxon>
    </lineage>
</organism>
<keyword evidence="5" id="KW-0206">Cytoskeleton</keyword>
<dbReference type="Proteomes" id="UP000189703">
    <property type="component" value="Unplaced"/>
</dbReference>
<dbReference type="eggNOG" id="ENOG502QTXN">
    <property type="taxonomic scope" value="Eukaryota"/>
</dbReference>
<comment type="similarity">
    <text evidence="2">Belongs to the TPX2 family.</text>
</comment>
<proteinExistence type="inferred from homology"/>
<dbReference type="KEGG" id="nnu:104607990"/>
<feature type="compositionally biased region" description="Low complexity" evidence="6">
    <location>
        <begin position="297"/>
        <end position="313"/>
    </location>
</feature>
<feature type="compositionally biased region" description="Basic residues" evidence="6">
    <location>
        <begin position="271"/>
        <end position="283"/>
    </location>
</feature>
<keyword evidence="3" id="KW-0963">Cytoplasm</keyword>
<dbReference type="InParanoid" id="A0A1U8B783"/>
<feature type="compositionally biased region" description="Basic and acidic residues" evidence="6">
    <location>
        <begin position="418"/>
        <end position="434"/>
    </location>
</feature>
<feature type="compositionally biased region" description="Polar residues" evidence="6">
    <location>
        <begin position="456"/>
        <end position="470"/>
    </location>
</feature>
<evidence type="ECO:0000256" key="1">
    <source>
        <dbReference type="ARBA" id="ARBA00004245"/>
    </source>
</evidence>
<reference evidence="9" key="1">
    <citation type="submission" date="2025-08" db="UniProtKB">
        <authorList>
            <consortium name="RefSeq"/>
        </authorList>
    </citation>
    <scope>IDENTIFICATION</scope>
</reference>
<dbReference type="RefSeq" id="XP_010272109.1">
    <property type="nucleotide sequence ID" value="XM_010273807.2"/>
</dbReference>
<evidence type="ECO:0000313" key="8">
    <source>
        <dbReference type="Proteomes" id="UP000189703"/>
    </source>
</evidence>
<evidence type="ECO:0000256" key="2">
    <source>
        <dbReference type="ARBA" id="ARBA00005885"/>
    </source>
</evidence>
<evidence type="ECO:0000256" key="4">
    <source>
        <dbReference type="ARBA" id="ARBA00022701"/>
    </source>
</evidence>
<feature type="compositionally biased region" description="Basic and acidic residues" evidence="6">
    <location>
        <begin position="247"/>
        <end position="265"/>
    </location>
</feature>
<dbReference type="PANTHER" id="PTHR47286">
    <property type="entry name" value="F3I6.9 PROTEIN"/>
    <property type="match status" value="1"/>
</dbReference>
<evidence type="ECO:0000256" key="3">
    <source>
        <dbReference type="ARBA" id="ARBA00022490"/>
    </source>
</evidence>
<comment type="subcellular location">
    <subcellularLocation>
        <location evidence="1">Cytoplasm</location>
        <location evidence="1">Cytoskeleton</location>
    </subcellularLocation>
</comment>
<feature type="region of interest" description="Disordered" evidence="6">
    <location>
        <begin position="385"/>
        <end position="443"/>
    </location>
</feature>
<dbReference type="Pfam" id="PF06886">
    <property type="entry name" value="TPX2"/>
    <property type="match status" value="1"/>
</dbReference>
<evidence type="ECO:0000256" key="5">
    <source>
        <dbReference type="ARBA" id="ARBA00023212"/>
    </source>
</evidence>
<protein>
    <submittedName>
        <fullName evidence="9">Protein WVD2-like 7</fullName>
    </submittedName>
</protein>
<feature type="compositionally biased region" description="Polar residues" evidence="6">
    <location>
        <begin position="385"/>
        <end position="394"/>
    </location>
</feature>
<keyword evidence="4" id="KW-0493">Microtubule</keyword>
<name>A0A1U8B783_NELNU</name>
<dbReference type="InterPro" id="IPR027329">
    <property type="entry name" value="TPX2_C"/>
</dbReference>
<dbReference type="FunCoup" id="A0A1U8B783">
    <property type="interactions" value="1491"/>
</dbReference>
<gene>
    <name evidence="9" type="primary">LOC104607990</name>
</gene>
<evidence type="ECO:0000256" key="6">
    <source>
        <dbReference type="SAM" id="MobiDB-lite"/>
    </source>
</evidence>
<feature type="domain" description="TPX2 C-terminal" evidence="7">
    <location>
        <begin position="469"/>
        <end position="531"/>
    </location>
</feature>